<dbReference type="InterPro" id="IPR007119">
    <property type="entry name" value="Phage_tail_spike_N"/>
</dbReference>
<accession>A0A412MER6</accession>
<evidence type="ECO:0000313" key="1">
    <source>
        <dbReference type="EMBL" id="RGT09571.1"/>
    </source>
</evidence>
<dbReference type="AlphaFoldDB" id="A0A412MER6"/>
<dbReference type="NCBIfam" id="TIGR01665">
    <property type="entry name" value="put_anti_recept"/>
    <property type="match status" value="1"/>
</dbReference>
<proteinExistence type="predicted"/>
<organism evidence="1 2">
    <name type="scientific">Dorea formicigenerans</name>
    <dbReference type="NCBI Taxonomy" id="39486"/>
    <lineage>
        <taxon>Bacteria</taxon>
        <taxon>Bacillati</taxon>
        <taxon>Bacillota</taxon>
        <taxon>Clostridia</taxon>
        <taxon>Lachnospirales</taxon>
        <taxon>Lachnospiraceae</taxon>
        <taxon>Dorea</taxon>
    </lineage>
</organism>
<dbReference type="EMBL" id="QRWH01000005">
    <property type="protein sequence ID" value="RGT09571.1"/>
    <property type="molecule type" value="Genomic_DNA"/>
</dbReference>
<dbReference type="RefSeq" id="WP_118145236.1">
    <property type="nucleotide sequence ID" value="NZ_QRWH01000005.1"/>
</dbReference>
<protein>
    <recommendedName>
        <fullName evidence="3">Prophage tail endopeptidase domain-containing protein</fullName>
    </recommendedName>
</protein>
<reference evidence="1 2" key="1">
    <citation type="submission" date="2018-08" db="EMBL/GenBank/DDBJ databases">
        <title>A genome reference for cultivated species of the human gut microbiota.</title>
        <authorList>
            <person name="Zou Y."/>
            <person name="Xue W."/>
            <person name="Luo G."/>
        </authorList>
    </citation>
    <scope>NUCLEOTIDE SEQUENCE [LARGE SCALE GENOMIC DNA]</scope>
    <source>
        <strain evidence="1 2">AF19-4AC</strain>
    </source>
</reference>
<comment type="caution">
    <text evidence="1">The sequence shown here is derived from an EMBL/GenBank/DDBJ whole genome shotgun (WGS) entry which is preliminary data.</text>
</comment>
<sequence>MEWFIIGRDMHVLCNPSTDTPDSLQIDDSGSNQGQIISLTNNVAIGTYDFTTFPAHEDVKYITEGNYIAFKDKYGKDRLYTIMTVEGDDELDVHCEDIGLDLINEVAGAWNVSAESVENTMNRCLHDTGWEIGINEIPDRKRATKYESKTDSHLARIGMIMNAFDAECEFVIEMNGATVTKQIVNIYKTIGEDKVQQTFIDNINLVALTRSGSIEDLCTCLICYGKELEDGKVTNISSIEYDDGRYYSPKGHIRIYDREAHQKWSRFRAYDYVGQGEFDGYINGAFQYDTDSPQELFNRGLSELKKRNDKKVSYEAELYDLQADIGDTIQIADNRYQEKIYLSARVQEVQNHYTVVGEDTGKLANYTLMESKKTQDVDAIMKELQGKIVSVDHSEVSYQVGDSGTEPPEGEWSSEPVSAESGKYLWTRTITYYTNGSSNTAYSVAKSGTNGEPGEDGYSPTVDIDKKEGETTITVTDKNGAKSETIKDGTPGKDGDSGIIVSETAPENPEVNQLWTTGSKQPIKRWDGKEWVLYYISIENLDVETLSAITAKLGTVTAGIIQSEDEQFVINTLEQLISLYSKTNGYTLDMERGELQFGGMDYSTGYQLPTILSPIGWFGDVNGDRARYFLRHKSDDVYVGLTKDYFTNCQELPIYKTLKEYKNMKQNINRMTAGTKVVQTSNSATSVAVLTSAELNTLFDVDDSSNSNTTVSFVNGDGSVQTVHVQGATYLNGVWYATLASGAKAGSIKINYMAMYFGESSGASGTMKAQAKTVTPRVAEQVVTPDEGYDCLSSVTVREIPYVESDGESGGTTVNIG</sequence>
<gene>
    <name evidence="1" type="ORF">DWX53_07765</name>
</gene>
<dbReference type="Proteomes" id="UP000283630">
    <property type="component" value="Unassembled WGS sequence"/>
</dbReference>
<name>A0A412MER6_9FIRM</name>
<evidence type="ECO:0008006" key="3">
    <source>
        <dbReference type="Google" id="ProtNLM"/>
    </source>
</evidence>
<evidence type="ECO:0000313" key="2">
    <source>
        <dbReference type="Proteomes" id="UP000283630"/>
    </source>
</evidence>